<sequence>MTGLSRSKVVELILGGDVQVDGTIPGKSDRAHGGSIVVVKIPAPPSTEPELTPVDGMGILYEDEDIIVIDKPAGVAAHASQNFEGPNVLGALLASGIRLTTSGPQERMGIVHRLDVGTTGAMVVAKSELAYTILKRAFRDRTVTKIYHALVQGHPDPMRGTIEAPIGRDHRHQWKMNIRADGKHSITHYDTIEAMAGASLLEVHLETGRTHQIRVHMSALKHPCVGDDMYGADPRLSQKLGLDRQWLHAVRLGFDHPRTGHYLEVESQYPTDLQHALDAMREGIL</sequence>
<evidence type="ECO:0000256" key="5">
    <source>
        <dbReference type="RuleBase" id="RU362028"/>
    </source>
</evidence>
<dbReference type="InterPro" id="IPR020103">
    <property type="entry name" value="PsdUridine_synth_cat_dom_sf"/>
</dbReference>
<dbReference type="GO" id="GO:0000455">
    <property type="term" value="P:enzyme-directed rRNA pseudouridine synthesis"/>
    <property type="evidence" value="ECO:0007669"/>
    <property type="project" value="TreeGrafter"/>
</dbReference>
<dbReference type="PROSITE" id="PS01129">
    <property type="entry name" value="PSI_RLU"/>
    <property type="match status" value="1"/>
</dbReference>
<accession>A0A6H2ENP6</accession>
<dbReference type="PANTHER" id="PTHR21600">
    <property type="entry name" value="MITOCHONDRIAL RNA PSEUDOURIDINE SYNTHASE"/>
    <property type="match status" value="1"/>
</dbReference>
<keyword evidence="8" id="KW-1185">Reference proteome</keyword>
<evidence type="ECO:0000256" key="4">
    <source>
        <dbReference type="PIRSR" id="PIRSR606225-1"/>
    </source>
</evidence>
<reference evidence="7 8" key="1">
    <citation type="submission" date="2020-03" db="EMBL/GenBank/DDBJ databases">
        <title>Complete genome of Arcanobacterium buesumensis sp. nov. strain 2701.</title>
        <authorList>
            <person name="Borowiak M."/>
            <person name="Alssahen M."/>
            <person name="Laemmler C."/>
            <person name="Malorny B."/>
            <person name="Hassan A."/>
            <person name="Prenger-Berninghoff E."/>
            <person name="Ploetz M."/>
            <person name="Abdulmawjood A."/>
        </authorList>
    </citation>
    <scope>NUCLEOTIDE SEQUENCE [LARGE SCALE GENOMIC DNA]</scope>
    <source>
        <strain evidence="7 8">2701</strain>
    </source>
</reference>
<feature type="domain" description="Pseudouridine synthase RsuA/RluA-like" evidence="6">
    <location>
        <begin position="65"/>
        <end position="219"/>
    </location>
</feature>
<evidence type="ECO:0000313" key="7">
    <source>
        <dbReference type="EMBL" id="QJC22672.1"/>
    </source>
</evidence>
<dbReference type="GO" id="GO:0003723">
    <property type="term" value="F:RNA binding"/>
    <property type="evidence" value="ECO:0007669"/>
    <property type="project" value="InterPro"/>
</dbReference>
<dbReference type="EC" id="5.4.99.-" evidence="5"/>
<comment type="similarity">
    <text evidence="2 5">Belongs to the pseudouridine synthase RluA family.</text>
</comment>
<dbReference type="AlphaFoldDB" id="A0A6H2ENP6"/>
<evidence type="ECO:0000256" key="3">
    <source>
        <dbReference type="ARBA" id="ARBA00023235"/>
    </source>
</evidence>
<dbReference type="GO" id="GO:0009982">
    <property type="term" value="F:pseudouridine synthase activity"/>
    <property type="evidence" value="ECO:0007669"/>
    <property type="project" value="InterPro"/>
</dbReference>
<protein>
    <recommendedName>
        <fullName evidence="5">Pseudouridine synthase</fullName>
        <ecNumber evidence="5">5.4.99.-</ecNumber>
    </recommendedName>
</protein>
<evidence type="ECO:0000256" key="2">
    <source>
        <dbReference type="ARBA" id="ARBA00010876"/>
    </source>
</evidence>
<organism evidence="7 8">
    <name type="scientific">Arcanobacterium buesumense</name>
    <dbReference type="NCBI Taxonomy" id="2722751"/>
    <lineage>
        <taxon>Bacteria</taxon>
        <taxon>Bacillati</taxon>
        <taxon>Actinomycetota</taxon>
        <taxon>Actinomycetes</taxon>
        <taxon>Actinomycetales</taxon>
        <taxon>Actinomycetaceae</taxon>
        <taxon>Arcanobacterium</taxon>
    </lineage>
</organism>
<dbReference type="InterPro" id="IPR006145">
    <property type="entry name" value="PsdUridine_synth_RsuA/RluA"/>
</dbReference>
<feature type="active site" evidence="4">
    <location>
        <position position="115"/>
    </location>
</feature>
<dbReference type="KEGG" id="arca:HC352_03260"/>
<evidence type="ECO:0000313" key="8">
    <source>
        <dbReference type="Proteomes" id="UP000502298"/>
    </source>
</evidence>
<dbReference type="Gene3D" id="3.30.2350.10">
    <property type="entry name" value="Pseudouridine synthase"/>
    <property type="match status" value="1"/>
</dbReference>
<evidence type="ECO:0000256" key="1">
    <source>
        <dbReference type="ARBA" id="ARBA00000073"/>
    </source>
</evidence>
<dbReference type="InterPro" id="IPR006225">
    <property type="entry name" value="PsdUridine_synth_RluC/D"/>
</dbReference>
<dbReference type="SUPFAM" id="SSF55120">
    <property type="entry name" value="Pseudouridine synthase"/>
    <property type="match status" value="1"/>
</dbReference>
<dbReference type="EMBL" id="CP050804">
    <property type="protein sequence ID" value="QJC22672.1"/>
    <property type="molecule type" value="Genomic_DNA"/>
</dbReference>
<dbReference type="GO" id="GO:0140098">
    <property type="term" value="F:catalytic activity, acting on RNA"/>
    <property type="evidence" value="ECO:0007669"/>
    <property type="project" value="UniProtKB-ARBA"/>
</dbReference>
<gene>
    <name evidence="7" type="ORF">HC352_03260</name>
</gene>
<dbReference type="Proteomes" id="UP000502298">
    <property type="component" value="Chromosome"/>
</dbReference>
<comment type="function">
    <text evidence="5">Responsible for synthesis of pseudouridine from uracil.</text>
</comment>
<proteinExistence type="inferred from homology"/>
<dbReference type="CDD" id="cd02869">
    <property type="entry name" value="PseudoU_synth_RluA_like"/>
    <property type="match status" value="1"/>
</dbReference>
<dbReference type="InterPro" id="IPR050188">
    <property type="entry name" value="RluA_PseudoU_synthase"/>
</dbReference>
<name>A0A6H2ENP6_9ACTO</name>
<keyword evidence="3 5" id="KW-0413">Isomerase</keyword>
<dbReference type="NCBIfam" id="TIGR00005">
    <property type="entry name" value="rluA_subfam"/>
    <property type="match status" value="1"/>
</dbReference>
<dbReference type="InterPro" id="IPR006224">
    <property type="entry name" value="PsdUridine_synth_RluA-like_CS"/>
</dbReference>
<comment type="catalytic activity">
    <reaction evidence="1 5">
        <text>a uridine in RNA = a pseudouridine in RNA</text>
        <dbReference type="Rhea" id="RHEA:48348"/>
        <dbReference type="Rhea" id="RHEA-COMP:12068"/>
        <dbReference type="Rhea" id="RHEA-COMP:12069"/>
        <dbReference type="ChEBI" id="CHEBI:65314"/>
        <dbReference type="ChEBI" id="CHEBI:65315"/>
    </reaction>
</comment>
<dbReference type="PANTHER" id="PTHR21600:SF44">
    <property type="entry name" value="RIBOSOMAL LARGE SUBUNIT PSEUDOURIDINE SYNTHASE D"/>
    <property type="match status" value="1"/>
</dbReference>
<dbReference type="Pfam" id="PF00849">
    <property type="entry name" value="PseudoU_synth_2"/>
    <property type="match status" value="1"/>
</dbReference>
<evidence type="ECO:0000259" key="6">
    <source>
        <dbReference type="Pfam" id="PF00849"/>
    </source>
</evidence>
<dbReference type="CDD" id="cd00165">
    <property type="entry name" value="S4"/>
    <property type="match status" value="1"/>
</dbReference>